<protein>
    <recommendedName>
        <fullName evidence="10">Nanos-type domain-containing protein</fullName>
    </recommendedName>
</protein>
<name>A0A9J6FYP6_HAELO</name>
<feature type="domain" description="Nanos-type" evidence="10">
    <location>
        <begin position="147"/>
        <end position="210"/>
    </location>
</feature>
<dbReference type="GO" id="GO:0003723">
    <property type="term" value="F:RNA binding"/>
    <property type="evidence" value="ECO:0007669"/>
    <property type="project" value="UniProtKB-UniRule"/>
</dbReference>
<dbReference type="InterPro" id="IPR024161">
    <property type="entry name" value="Znf_nanos-typ"/>
</dbReference>
<dbReference type="InterPro" id="IPR008705">
    <property type="entry name" value="Nanos/Xcar2"/>
</dbReference>
<gene>
    <name evidence="11" type="ORF">HPB48_010630</name>
</gene>
<dbReference type="OrthoDB" id="6507345at2759"/>
<keyword evidence="5" id="KW-0862">Zinc</keyword>
<dbReference type="Gene3D" id="4.10.60.30">
    <property type="entry name" value="Nanos, RNA-binding domain"/>
    <property type="match status" value="1"/>
</dbReference>
<keyword evidence="6 8" id="KW-0810">Translation regulation</keyword>
<keyword evidence="2" id="KW-0963">Cytoplasm</keyword>
<dbReference type="InterPro" id="IPR038129">
    <property type="entry name" value="Nanos_sf"/>
</dbReference>
<dbReference type="GO" id="GO:0008270">
    <property type="term" value="F:zinc ion binding"/>
    <property type="evidence" value="ECO:0007669"/>
    <property type="project" value="UniProtKB-KW"/>
</dbReference>
<evidence type="ECO:0000256" key="7">
    <source>
        <dbReference type="ARBA" id="ARBA00022884"/>
    </source>
</evidence>
<evidence type="ECO:0000256" key="5">
    <source>
        <dbReference type="ARBA" id="ARBA00022833"/>
    </source>
</evidence>
<dbReference type="EMBL" id="JABSTR010000004">
    <property type="protein sequence ID" value="KAH9368189.1"/>
    <property type="molecule type" value="Genomic_DNA"/>
</dbReference>
<keyword evidence="3" id="KW-0479">Metal-binding</keyword>
<evidence type="ECO:0000313" key="12">
    <source>
        <dbReference type="Proteomes" id="UP000821853"/>
    </source>
</evidence>
<comment type="subcellular location">
    <subcellularLocation>
        <location evidence="1">Cytoplasm</location>
    </subcellularLocation>
</comment>
<dbReference type="VEuPathDB" id="VectorBase:HLOH_045573"/>
<dbReference type="PANTHER" id="PTHR12887">
    <property type="entry name" value="NANOS PROTEIN"/>
    <property type="match status" value="1"/>
</dbReference>
<evidence type="ECO:0000256" key="8">
    <source>
        <dbReference type="PROSITE-ProRule" id="PRU00855"/>
    </source>
</evidence>
<evidence type="ECO:0000256" key="2">
    <source>
        <dbReference type="ARBA" id="ARBA00022490"/>
    </source>
</evidence>
<organism evidence="11 12">
    <name type="scientific">Haemaphysalis longicornis</name>
    <name type="common">Bush tick</name>
    <dbReference type="NCBI Taxonomy" id="44386"/>
    <lineage>
        <taxon>Eukaryota</taxon>
        <taxon>Metazoa</taxon>
        <taxon>Ecdysozoa</taxon>
        <taxon>Arthropoda</taxon>
        <taxon>Chelicerata</taxon>
        <taxon>Arachnida</taxon>
        <taxon>Acari</taxon>
        <taxon>Parasitiformes</taxon>
        <taxon>Ixodida</taxon>
        <taxon>Ixodoidea</taxon>
        <taxon>Ixodidae</taxon>
        <taxon>Haemaphysalinae</taxon>
        <taxon>Haemaphysalis</taxon>
    </lineage>
</organism>
<dbReference type="GO" id="GO:0006417">
    <property type="term" value="P:regulation of translation"/>
    <property type="evidence" value="ECO:0007669"/>
    <property type="project" value="UniProtKB-UniRule"/>
</dbReference>
<accession>A0A9J6FYP6</accession>
<feature type="region of interest" description="Disordered" evidence="9">
    <location>
        <begin position="118"/>
        <end position="141"/>
    </location>
</feature>
<dbReference type="AlphaFoldDB" id="A0A9J6FYP6"/>
<keyword evidence="7 8" id="KW-0694">RNA-binding</keyword>
<comment type="similarity">
    <text evidence="8">Belongs to the nanos family.</text>
</comment>
<dbReference type="PROSITE" id="PS51522">
    <property type="entry name" value="ZF_NANOS"/>
    <property type="match status" value="1"/>
</dbReference>
<sequence length="239" mass="26371">MNKERATSAPLQWNRLVSPQAGKTWQFFGGNEERTTSARLHPNRFVSPKEGKTWQFLGRSEEGATSAPQYRNWLESPVAGKTWTAEEAHCRRFGMPEARVSAGTSATAGKLLRQCQQLPSPPEKATARAATQQQPLGRRPSKPAFEGCTFCRTNGERRNFYMSHTLRDRDDGGASGQSGRVTCPVLRNYRCPLCGYPGGDYAHTLRYCPLSEFGGGANASAAAVYKTPLMSNGQPRRCH</sequence>
<keyword evidence="4 8" id="KW-0863">Zinc-finger</keyword>
<evidence type="ECO:0000256" key="9">
    <source>
        <dbReference type="SAM" id="MobiDB-lite"/>
    </source>
</evidence>
<evidence type="ECO:0000256" key="6">
    <source>
        <dbReference type="ARBA" id="ARBA00022845"/>
    </source>
</evidence>
<comment type="caution">
    <text evidence="11">The sequence shown here is derived from an EMBL/GenBank/DDBJ whole genome shotgun (WGS) entry which is preliminary data.</text>
</comment>
<evidence type="ECO:0000256" key="3">
    <source>
        <dbReference type="ARBA" id="ARBA00022723"/>
    </source>
</evidence>
<dbReference type="Proteomes" id="UP000821853">
    <property type="component" value="Chromosome 2"/>
</dbReference>
<evidence type="ECO:0000313" key="11">
    <source>
        <dbReference type="EMBL" id="KAH9368189.1"/>
    </source>
</evidence>
<reference evidence="11 12" key="1">
    <citation type="journal article" date="2020" name="Cell">
        <title>Large-Scale Comparative Analyses of Tick Genomes Elucidate Their Genetic Diversity and Vector Capacities.</title>
        <authorList>
            <consortium name="Tick Genome and Microbiome Consortium (TIGMIC)"/>
            <person name="Jia N."/>
            <person name="Wang J."/>
            <person name="Shi W."/>
            <person name="Du L."/>
            <person name="Sun Y."/>
            <person name="Zhan W."/>
            <person name="Jiang J.F."/>
            <person name="Wang Q."/>
            <person name="Zhang B."/>
            <person name="Ji P."/>
            <person name="Bell-Sakyi L."/>
            <person name="Cui X.M."/>
            <person name="Yuan T.T."/>
            <person name="Jiang B.G."/>
            <person name="Yang W.F."/>
            <person name="Lam T.T."/>
            <person name="Chang Q.C."/>
            <person name="Ding S.J."/>
            <person name="Wang X.J."/>
            <person name="Zhu J.G."/>
            <person name="Ruan X.D."/>
            <person name="Zhao L."/>
            <person name="Wei J.T."/>
            <person name="Ye R.Z."/>
            <person name="Que T.C."/>
            <person name="Du C.H."/>
            <person name="Zhou Y.H."/>
            <person name="Cheng J.X."/>
            <person name="Dai P.F."/>
            <person name="Guo W.B."/>
            <person name="Han X.H."/>
            <person name="Huang E.J."/>
            <person name="Li L.F."/>
            <person name="Wei W."/>
            <person name="Gao Y.C."/>
            <person name="Liu J.Z."/>
            <person name="Shao H.Z."/>
            <person name="Wang X."/>
            <person name="Wang C.C."/>
            <person name="Yang T.C."/>
            <person name="Huo Q.B."/>
            <person name="Li W."/>
            <person name="Chen H.Y."/>
            <person name="Chen S.E."/>
            <person name="Zhou L.G."/>
            <person name="Ni X.B."/>
            <person name="Tian J.H."/>
            <person name="Sheng Y."/>
            <person name="Liu T."/>
            <person name="Pan Y.S."/>
            <person name="Xia L.Y."/>
            <person name="Li J."/>
            <person name="Zhao F."/>
            <person name="Cao W.C."/>
        </authorList>
    </citation>
    <scope>NUCLEOTIDE SEQUENCE [LARGE SCALE GENOMIC DNA]</scope>
    <source>
        <strain evidence="11">HaeL-2018</strain>
    </source>
</reference>
<evidence type="ECO:0000256" key="1">
    <source>
        <dbReference type="ARBA" id="ARBA00004496"/>
    </source>
</evidence>
<dbReference type="Pfam" id="PF05741">
    <property type="entry name" value="zf-nanos"/>
    <property type="match status" value="1"/>
</dbReference>
<keyword evidence="12" id="KW-1185">Reference proteome</keyword>
<proteinExistence type="inferred from homology"/>
<evidence type="ECO:0000256" key="4">
    <source>
        <dbReference type="ARBA" id="ARBA00022771"/>
    </source>
</evidence>
<evidence type="ECO:0000259" key="10">
    <source>
        <dbReference type="PROSITE" id="PS51522"/>
    </source>
</evidence>
<dbReference type="GO" id="GO:0005737">
    <property type="term" value="C:cytoplasm"/>
    <property type="evidence" value="ECO:0007669"/>
    <property type="project" value="UniProtKB-SubCell"/>
</dbReference>